<dbReference type="InterPro" id="IPR007359">
    <property type="entry name" value="SigmaE_reg_RseC_MucC"/>
</dbReference>
<dbReference type="PIRSF" id="PIRSF004923">
    <property type="entry name" value="RseC"/>
    <property type="match status" value="1"/>
</dbReference>
<dbReference type="AlphaFoldDB" id="A0A9W6GQ85"/>
<keyword evidence="3" id="KW-1185">Reference proteome</keyword>
<evidence type="ECO:0008006" key="4">
    <source>
        <dbReference type="Google" id="ProtNLM"/>
    </source>
</evidence>
<protein>
    <recommendedName>
        <fullName evidence="4">Positive regulator of sigma(E), RseC/MucC</fullName>
    </recommendedName>
</protein>
<dbReference type="Proteomes" id="UP001144471">
    <property type="component" value="Unassembled WGS sequence"/>
</dbReference>
<dbReference type="RefSeq" id="WP_281837737.1">
    <property type="nucleotide sequence ID" value="NZ_BSDY01000033.1"/>
</dbReference>
<comment type="caution">
    <text evidence="2">The sequence shown here is derived from an EMBL/GenBank/DDBJ whole genome shotgun (WGS) entry which is preliminary data.</text>
</comment>
<keyword evidence="1" id="KW-0472">Membrane</keyword>
<evidence type="ECO:0000256" key="1">
    <source>
        <dbReference type="SAM" id="Phobius"/>
    </source>
</evidence>
<keyword evidence="1" id="KW-0812">Transmembrane</keyword>
<keyword evidence="1" id="KW-1133">Transmembrane helix</keyword>
<dbReference type="PANTHER" id="PTHR35867">
    <property type="entry name" value="PROTEIN RSEC"/>
    <property type="match status" value="1"/>
</dbReference>
<reference evidence="2" key="1">
    <citation type="submission" date="2022-12" db="EMBL/GenBank/DDBJ databases">
        <title>Reference genome sequencing for broad-spectrum identification of bacterial and archaeal isolates by mass spectrometry.</title>
        <authorList>
            <person name="Sekiguchi Y."/>
            <person name="Tourlousse D.M."/>
        </authorList>
    </citation>
    <scope>NUCLEOTIDE SEQUENCE</scope>
    <source>
        <strain evidence="2">10succ1</strain>
    </source>
</reference>
<dbReference type="InterPro" id="IPR026268">
    <property type="entry name" value="RseC"/>
</dbReference>
<dbReference type="Pfam" id="PF04246">
    <property type="entry name" value="RseC_MucC"/>
    <property type="match status" value="1"/>
</dbReference>
<dbReference type="PANTHER" id="PTHR35867:SF1">
    <property type="entry name" value="PROTEIN RSEC"/>
    <property type="match status" value="1"/>
</dbReference>
<dbReference type="EMBL" id="BSDY01000033">
    <property type="protein sequence ID" value="GLI58062.1"/>
    <property type="molecule type" value="Genomic_DNA"/>
</dbReference>
<accession>A0A9W6GQ85</accession>
<sequence length="143" mass="16116">MTNRGLVREVNGEVLKVQLYKESACSHCSGCDKKEKPGSVYNFRCSEGVEVGDTITFEIRDNSLLKIVALIYLTPVFSMIGGYFVGEAMGLSEVVKVVLSFSGFLGAFLFIHLYDRYRGHEIIEREIRIKGSEKISEYKLCRS</sequence>
<organism evidence="2 3">
    <name type="scientific">Propionigenium maris DSM 9537</name>
    <dbReference type="NCBI Taxonomy" id="1123000"/>
    <lineage>
        <taxon>Bacteria</taxon>
        <taxon>Fusobacteriati</taxon>
        <taxon>Fusobacteriota</taxon>
        <taxon>Fusobacteriia</taxon>
        <taxon>Fusobacteriales</taxon>
        <taxon>Fusobacteriaceae</taxon>
        <taxon>Propionigenium</taxon>
    </lineage>
</organism>
<feature type="transmembrane region" description="Helical" evidence="1">
    <location>
        <begin position="64"/>
        <end position="85"/>
    </location>
</feature>
<evidence type="ECO:0000313" key="2">
    <source>
        <dbReference type="EMBL" id="GLI58062.1"/>
    </source>
</evidence>
<name>A0A9W6GQ85_9FUSO</name>
<gene>
    <name evidence="2" type="ORF">PM10SUCC1_35760</name>
</gene>
<evidence type="ECO:0000313" key="3">
    <source>
        <dbReference type="Proteomes" id="UP001144471"/>
    </source>
</evidence>
<feature type="transmembrane region" description="Helical" evidence="1">
    <location>
        <begin position="97"/>
        <end position="114"/>
    </location>
</feature>
<proteinExistence type="predicted"/>